<sequence length="97" mass="11425">MDTALLLWNRVISHTGLFQNIISDRDPSFKSALWNNLLRLFGPKLWFSKEYHPQTYGLAERMIQTLEDVIWRFCACGTEIKYSYGFTHYWCTLTPAS</sequence>
<evidence type="ECO:0000313" key="4">
    <source>
        <dbReference type="Proteomes" id="UP000765509"/>
    </source>
</evidence>
<dbReference type="PANTHER" id="PTHR37984:SF5">
    <property type="entry name" value="PROTEIN NYNRIN-LIKE"/>
    <property type="match status" value="1"/>
</dbReference>
<dbReference type="AlphaFoldDB" id="A0A9Q3CXW4"/>
<dbReference type="Gene3D" id="3.30.420.10">
    <property type="entry name" value="Ribonuclease H-like superfamily/Ribonuclease H"/>
    <property type="match status" value="1"/>
</dbReference>
<proteinExistence type="predicted"/>
<feature type="domain" description="Integrase catalytic" evidence="2">
    <location>
        <begin position="1"/>
        <end position="70"/>
    </location>
</feature>
<evidence type="ECO:0000259" key="2">
    <source>
        <dbReference type="PROSITE" id="PS50994"/>
    </source>
</evidence>
<dbReference type="Proteomes" id="UP000765509">
    <property type="component" value="Unassembled WGS sequence"/>
</dbReference>
<reference evidence="3" key="1">
    <citation type="submission" date="2021-03" db="EMBL/GenBank/DDBJ databases">
        <title>Draft genome sequence of rust myrtle Austropuccinia psidii MF-1, a brazilian biotype.</title>
        <authorList>
            <person name="Quecine M.C."/>
            <person name="Pachon D.M.R."/>
            <person name="Bonatelli M.L."/>
            <person name="Correr F.H."/>
            <person name="Franceschini L.M."/>
            <person name="Leite T.F."/>
            <person name="Margarido G.R.A."/>
            <person name="Almeida C.A."/>
            <person name="Ferrarezi J.A."/>
            <person name="Labate C.A."/>
        </authorList>
    </citation>
    <scope>NUCLEOTIDE SEQUENCE</scope>
    <source>
        <strain evidence="3">MF-1</strain>
    </source>
</reference>
<name>A0A9Q3CXW4_9BASI</name>
<keyword evidence="4" id="KW-1185">Reference proteome</keyword>
<dbReference type="PROSITE" id="PS50994">
    <property type="entry name" value="INTEGRASE"/>
    <property type="match status" value="1"/>
</dbReference>
<dbReference type="GO" id="GO:0005634">
    <property type="term" value="C:nucleus"/>
    <property type="evidence" value="ECO:0007669"/>
    <property type="project" value="UniProtKB-ARBA"/>
</dbReference>
<dbReference type="InterPro" id="IPR036397">
    <property type="entry name" value="RNaseH_sf"/>
</dbReference>
<keyword evidence="1" id="KW-0694">RNA-binding</keyword>
<dbReference type="InterPro" id="IPR001584">
    <property type="entry name" value="Integrase_cat-core"/>
</dbReference>
<gene>
    <name evidence="3" type="ORF">O181_030082</name>
</gene>
<comment type="caution">
    <text evidence="3">The sequence shown here is derived from an EMBL/GenBank/DDBJ whole genome shotgun (WGS) entry which is preliminary data.</text>
</comment>
<evidence type="ECO:0000313" key="3">
    <source>
        <dbReference type="EMBL" id="MBW0490367.1"/>
    </source>
</evidence>
<dbReference type="EMBL" id="AVOT02010548">
    <property type="protein sequence ID" value="MBW0490367.1"/>
    <property type="molecule type" value="Genomic_DNA"/>
</dbReference>
<protein>
    <recommendedName>
        <fullName evidence="2">Integrase catalytic domain-containing protein</fullName>
    </recommendedName>
</protein>
<dbReference type="GO" id="GO:0015074">
    <property type="term" value="P:DNA integration"/>
    <property type="evidence" value="ECO:0007669"/>
    <property type="project" value="InterPro"/>
</dbReference>
<accession>A0A9Q3CXW4</accession>
<evidence type="ECO:0000256" key="1">
    <source>
        <dbReference type="ARBA" id="ARBA00022884"/>
    </source>
</evidence>
<dbReference type="PANTHER" id="PTHR37984">
    <property type="entry name" value="PROTEIN CBG26694"/>
    <property type="match status" value="1"/>
</dbReference>
<dbReference type="GO" id="GO:0003723">
    <property type="term" value="F:RNA binding"/>
    <property type="evidence" value="ECO:0007669"/>
    <property type="project" value="UniProtKB-KW"/>
</dbReference>
<dbReference type="InterPro" id="IPR050951">
    <property type="entry name" value="Retrovirus_Pol_polyprotein"/>
</dbReference>
<organism evidence="3 4">
    <name type="scientific">Austropuccinia psidii MF-1</name>
    <dbReference type="NCBI Taxonomy" id="1389203"/>
    <lineage>
        <taxon>Eukaryota</taxon>
        <taxon>Fungi</taxon>
        <taxon>Dikarya</taxon>
        <taxon>Basidiomycota</taxon>
        <taxon>Pucciniomycotina</taxon>
        <taxon>Pucciniomycetes</taxon>
        <taxon>Pucciniales</taxon>
        <taxon>Sphaerophragmiaceae</taxon>
        <taxon>Austropuccinia</taxon>
    </lineage>
</organism>
<dbReference type="SUPFAM" id="SSF53098">
    <property type="entry name" value="Ribonuclease H-like"/>
    <property type="match status" value="1"/>
</dbReference>
<dbReference type="InterPro" id="IPR012337">
    <property type="entry name" value="RNaseH-like_sf"/>
</dbReference>